<evidence type="ECO:0000256" key="1">
    <source>
        <dbReference type="SAM" id="MobiDB-lite"/>
    </source>
</evidence>
<feature type="compositionally biased region" description="Basic residues" evidence="1">
    <location>
        <begin position="217"/>
        <end position="227"/>
    </location>
</feature>
<name>A0AAD5X0A3_9FUNG</name>
<feature type="non-terminal residue" evidence="2">
    <location>
        <position position="1"/>
    </location>
</feature>
<reference evidence="2" key="1">
    <citation type="submission" date="2020-05" db="EMBL/GenBank/DDBJ databases">
        <title>Phylogenomic resolution of chytrid fungi.</title>
        <authorList>
            <person name="Stajich J.E."/>
            <person name="Amses K."/>
            <person name="Simmons R."/>
            <person name="Seto K."/>
            <person name="Myers J."/>
            <person name="Bonds A."/>
            <person name="Quandt C.A."/>
            <person name="Barry K."/>
            <person name="Liu P."/>
            <person name="Grigoriev I."/>
            <person name="Longcore J.E."/>
            <person name="James T.Y."/>
        </authorList>
    </citation>
    <scope>NUCLEOTIDE SEQUENCE</scope>
    <source>
        <strain evidence="2">JEL0318</strain>
    </source>
</reference>
<evidence type="ECO:0000313" key="3">
    <source>
        <dbReference type="Proteomes" id="UP001212841"/>
    </source>
</evidence>
<sequence length="381" mass="43037">MEQTLWPPAGLVNPFEWPLLSENNNNNNGYWNNWPTIANPYYNDTTTNGSPTTTNEYAFSPSYPAQSPYSLDVYSSSGTETTLSDHGYGFEQGMVPELPDDDDLFAVFGLGNGGEVTGRDGQREAIAQFIAATLQRKYNCKHSKRKTSSSSAAANEDNNVTADQFMLQPMESIANELSTPTLTNAMTPLNLDSDVPPRQGFPLMPMTQLLTESEHHAAKRTKSKRHTTKTEKLTKTGRHKNRQRRTRLQRDRSMSVTPEEVNPTPPSPHSFTSKIKHLVPFTTPKSKPWLRSLHTLGAAPSQRLADTQTIQHFLSRHPRWTEDETSFLMASVRQGRTLEDVTDDINRHWQRTVKQVYDKVVREFKGGLEREEEGRQDGGQE</sequence>
<feature type="compositionally biased region" description="Basic residues" evidence="1">
    <location>
        <begin position="235"/>
        <end position="247"/>
    </location>
</feature>
<dbReference type="AlphaFoldDB" id="A0AAD5X0A3"/>
<comment type="caution">
    <text evidence="2">The sequence shown here is derived from an EMBL/GenBank/DDBJ whole genome shotgun (WGS) entry which is preliminary data.</text>
</comment>
<organism evidence="2 3">
    <name type="scientific">Rhizophlyctis rosea</name>
    <dbReference type="NCBI Taxonomy" id="64517"/>
    <lineage>
        <taxon>Eukaryota</taxon>
        <taxon>Fungi</taxon>
        <taxon>Fungi incertae sedis</taxon>
        <taxon>Chytridiomycota</taxon>
        <taxon>Chytridiomycota incertae sedis</taxon>
        <taxon>Chytridiomycetes</taxon>
        <taxon>Rhizophlyctidales</taxon>
        <taxon>Rhizophlyctidaceae</taxon>
        <taxon>Rhizophlyctis</taxon>
    </lineage>
</organism>
<dbReference type="Proteomes" id="UP001212841">
    <property type="component" value="Unassembled WGS sequence"/>
</dbReference>
<dbReference type="EMBL" id="JADGJD010001697">
    <property type="protein sequence ID" value="KAJ3038785.1"/>
    <property type="molecule type" value="Genomic_DNA"/>
</dbReference>
<proteinExistence type="predicted"/>
<gene>
    <name evidence="2" type="ORF">HK097_003033</name>
</gene>
<feature type="region of interest" description="Disordered" evidence="1">
    <location>
        <begin position="214"/>
        <end position="273"/>
    </location>
</feature>
<evidence type="ECO:0000313" key="2">
    <source>
        <dbReference type="EMBL" id="KAJ3038785.1"/>
    </source>
</evidence>
<keyword evidence="3" id="KW-1185">Reference proteome</keyword>
<accession>A0AAD5X0A3</accession>
<protein>
    <submittedName>
        <fullName evidence="2">Uncharacterized protein</fullName>
    </submittedName>
</protein>